<dbReference type="GO" id="GO:0008360">
    <property type="term" value="P:regulation of cell shape"/>
    <property type="evidence" value="ECO:0007669"/>
    <property type="project" value="UniProtKB-UniRule"/>
</dbReference>
<feature type="transmembrane region" description="Helical" evidence="8">
    <location>
        <begin position="180"/>
        <end position="199"/>
    </location>
</feature>
<keyword evidence="5 8" id="KW-0573">Peptidoglycan synthesis</keyword>
<dbReference type="HOGENOM" id="CLU_006797_5_2_9"/>
<evidence type="ECO:0000256" key="1">
    <source>
        <dbReference type="ARBA" id="ARBA00004651"/>
    </source>
</evidence>
<keyword evidence="8 9" id="KW-0813">Transport</keyword>
<dbReference type="KEGG" id="tmr:Tmar_0690"/>
<accession>E6SI27</accession>
<feature type="transmembrane region" description="Helical" evidence="8">
    <location>
        <begin position="401"/>
        <end position="420"/>
    </location>
</feature>
<dbReference type="CDD" id="cd13123">
    <property type="entry name" value="MATE_MurJ_like"/>
    <property type="match status" value="1"/>
</dbReference>
<keyword evidence="8 9" id="KW-0961">Cell wall biogenesis/degradation</keyword>
<dbReference type="PRINTS" id="PR01806">
    <property type="entry name" value="VIRFACTRMVIN"/>
</dbReference>
<protein>
    <recommendedName>
        <fullName evidence="8">Probable lipid II flippase MurJ</fullName>
    </recommendedName>
</protein>
<dbReference type="OrthoDB" id="9804143at2"/>
<dbReference type="GO" id="GO:0009252">
    <property type="term" value="P:peptidoglycan biosynthetic process"/>
    <property type="evidence" value="ECO:0007669"/>
    <property type="project" value="UniProtKB-UniRule"/>
</dbReference>
<evidence type="ECO:0000256" key="8">
    <source>
        <dbReference type="HAMAP-Rule" id="MF_02078"/>
    </source>
</evidence>
<dbReference type="RefSeq" id="WP_013495110.1">
    <property type="nucleotide sequence ID" value="NC_014831.1"/>
</dbReference>
<dbReference type="GO" id="GO:0034204">
    <property type="term" value="P:lipid translocation"/>
    <property type="evidence" value="ECO:0007669"/>
    <property type="project" value="TreeGrafter"/>
</dbReference>
<dbReference type="InterPro" id="IPR004268">
    <property type="entry name" value="MurJ"/>
</dbReference>
<dbReference type="PIRSF" id="PIRSF002869">
    <property type="entry name" value="MviN"/>
    <property type="match status" value="1"/>
</dbReference>
<evidence type="ECO:0000256" key="5">
    <source>
        <dbReference type="ARBA" id="ARBA00022984"/>
    </source>
</evidence>
<dbReference type="GO" id="GO:0005886">
    <property type="term" value="C:plasma membrane"/>
    <property type="evidence" value="ECO:0007669"/>
    <property type="project" value="UniProtKB-SubCell"/>
</dbReference>
<feature type="transmembrane region" description="Helical" evidence="8">
    <location>
        <begin position="22"/>
        <end position="39"/>
    </location>
</feature>
<dbReference type="InterPro" id="IPR051050">
    <property type="entry name" value="Lipid_II_flippase_MurJ/MviN"/>
</dbReference>
<keyword evidence="3 8" id="KW-0812">Transmembrane</keyword>
<dbReference type="STRING" id="644966.Tmar_0690"/>
<feature type="transmembrane region" description="Helical" evidence="8">
    <location>
        <begin position="426"/>
        <end position="446"/>
    </location>
</feature>
<comment type="subcellular location">
    <subcellularLocation>
        <location evidence="1 8">Cell membrane</location>
        <topology evidence="1 8">Multi-pass membrane protein</topology>
    </subcellularLocation>
</comment>
<reference evidence="10 11" key="1">
    <citation type="journal article" date="2010" name="Stand. Genomic Sci.">
        <title>Complete genome sequence of Thermaerobacter marianensis type strain (7p75a).</title>
        <authorList>
            <person name="Han C."/>
            <person name="Gu W."/>
            <person name="Zhang X."/>
            <person name="Lapidus A."/>
            <person name="Nolan M."/>
            <person name="Copeland A."/>
            <person name="Lucas S."/>
            <person name="Del Rio T.G."/>
            <person name="Tice H."/>
            <person name="Cheng J.F."/>
            <person name="Tapia R."/>
            <person name="Goodwin L."/>
            <person name="Pitluck S."/>
            <person name="Pagani I."/>
            <person name="Ivanova N."/>
            <person name="Mavromatis K."/>
            <person name="Mikhailova N."/>
            <person name="Pati A."/>
            <person name="Chen A."/>
            <person name="Palaniappan K."/>
            <person name="Land M."/>
            <person name="Hauser L."/>
            <person name="Chang Y.J."/>
            <person name="Jeffries C.D."/>
            <person name="Schneider S."/>
            <person name="Rohde M."/>
            <person name="Goker M."/>
            <person name="Pukall R."/>
            <person name="Woyke T."/>
            <person name="Bristow J."/>
            <person name="Eisen J.A."/>
            <person name="Markowitz V."/>
            <person name="Hugenholtz P."/>
            <person name="Kyrpides N.C."/>
            <person name="Klenk H.P."/>
            <person name="Detter J.C."/>
        </authorList>
    </citation>
    <scope>NUCLEOTIDE SEQUENCE [LARGE SCALE GENOMIC DNA]</scope>
    <source>
        <strain evidence="11">ATCC 700841 / DSM 12885 / JCM 10246 / 7p75a</strain>
    </source>
</reference>
<dbReference type="PANTHER" id="PTHR47019:SF1">
    <property type="entry name" value="LIPID II FLIPPASE MURJ"/>
    <property type="match status" value="1"/>
</dbReference>
<feature type="transmembrane region" description="Helical" evidence="8">
    <location>
        <begin position="367"/>
        <end position="389"/>
    </location>
</feature>
<dbReference type="GO" id="GO:0015648">
    <property type="term" value="F:lipid-linked peptidoglycan transporter activity"/>
    <property type="evidence" value="ECO:0007669"/>
    <property type="project" value="UniProtKB-UniRule"/>
</dbReference>
<dbReference type="PANTHER" id="PTHR47019">
    <property type="entry name" value="LIPID II FLIPPASE MURJ"/>
    <property type="match status" value="1"/>
</dbReference>
<evidence type="ECO:0000256" key="4">
    <source>
        <dbReference type="ARBA" id="ARBA00022960"/>
    </source>
</evidence>
<dbReference type="AlphaFoldDB" id="E6SI27"/>
<name>E6SI27_THEM7</name>
<keyword evidence="6 8" id="KW-1133">Transmembrane helix</keyword>
<feature type="transmembrane region" description="Helical" evidence="8">
    <location>
        <begin position="329"/>
        <end position="347"/>
    </location>
</feature>
<comment type="function">
    <text evidence="8 9">Involved in peptidoglycan biosynthesis. Transports lipid-linked peptidoglycan precursors from the inner to the outer leaflet of the cytoplasmic membrane.</text>
</comment>
<dbReference type="Pfam" id="PF03023">
    <property type="entry name" value="MurJ"/>
    <property type="match status" value="1"/>
</dbReference>
<feature type="transmembrane region" description="Helical" evidence="8">
    <location>
        <begin position="148"/>
        <end position="168"/>
    </location>
</feature>
<evidence type="ECO:0000256" key="2">
    <source>
        <dbReference type="ARBA" id="ARBA00022475"/>
    </source>
</evidence>
<dbReference type="Proteomes" id="UP000008915">
    <property type="component" value="Chromosome"/>
</dbReference>
<sequence>MHQVEQAGSGPVAGQKVPARRAGGQGIAAATLIIALLTAGSRALGFLREAVYASVFGASPALDAFLVAQGVPNLILGLVSTAIATAATPVLAGYVASGRRPEAVRTFSVLTNVVLLVVVPGLAVLGLLAEPVVRLMAPGFSPEQVRLAAGLTRVLLVASLFVTVMNLLTGLLHAHRRFTGPAATGIPFNAAMIAAAAFFGATYGPWALAVGFTAGSLLRILVQLPEVRWIGFRHRWVVDLGDPGLRAIAALLPPLFLSAAVNEVNVFVDRMVGSTLGEGIISALNYAFRVVTLPHGLLAMALVQAVYPSLGAVAGTGDRAAFRHLLQRGMGVLTVGLAPMTVALVVLREPIVAFVYGRGSFDAQDAGLTALALAGYGLGLVPMALRDLASRALYATRDSRTPALVAVAAMVVNVAGDLALGRWLGITGLALATTLSFTTGLVLLLVHLQRRYGAVDVGGMAAGAGRVLAAAALAAVVMDGAYRALAARWQVSVAELADGSAGAAVELALVAGPGLLGCAVYLLVLALLRAPEIADLLDAGRRLLGRARRAGAPARLGMPRPGARGGD</sequence>
<organism evidence="10 11">
    <name type="scientific">Thermaerobacter marianensis (strain ATCC 700841 / DSM 12885 / JCM 10246 / 7p75a)</name>
    <dbReference type="NCBI Taxonomy" id="644966"/>
    <lineage>
        <taxon>Bacteria</taxon>
        <taxon>Bacillati</taxon>
        <taxon>Bacillota</taxon>
        <taxon>Clostridia</taxon>
        <taxon>Eubacteriales</taxon>
        <taxon>Clostridiales Family XVII. Incertae Sedis</taxon>
        <taxon>Thermaerobacter</taxon>
    </lineage>
</organism>
<gene>
    <name evidence="8" type="primary">murJ</name>
    <name evidence="10" type="ordered locus">Tmar_0690</name>
</gene>
<evidence type="ECO:0000313" key="10">
    <source>
        <dbReference type="EMBL" id="ADU50805.1"/>
    </source>
</evidence>
<feature type="transmembrane region" description="Helical" evidence="8">
    <location>
        <begin position="107"/>
        <end position="128"/>
    </location>
</feature>
<dbReference type="HAMAP" id="MF_02078">
    <property type="entry name" value="MurJ_MviN"/>
    <property type="match status" value="1"/>
</dbReference>
<feature type="transmembrane region" description="Helical" evidence="8">
    <location>
        <begin position="297"/>
        <end position="317"/>
    </location>
</feature>
<proteinExistence type="inferred from homology"/>
<evidence type="ECO:0000256" key="3">
    <source>
        <dbReference type="ARBA" id="ARBA00022692"/>
    </source>
</evidence>
<dbReference type="eggNOG" id="COG0728">
    <property type="taxonomic scope" value="Bacteria"/>
</dbReference>
<feature type="transmembrane region" description="Helical" evidence="8">
    <location>
        <begin position="507"/>
        <end position="528"/>
    </location>
</feature>
<evidence type="ECO:0000256" key="6">
    <source>
        <dbReference type="ARBA" id="ARBA00022989"/>
    </source>
</evidence>
<comment type="caution">
    <text evidence="8">Lacks conserved residue(s) required for the propagation of feature annotation.</text>
</comment>
<evidence type="ECO:0000256" key="9">
    <source>
        <dbReference type="PIRNR" id="PIRNR002869"/>
    </source>
</evidence>
<keyword evidence="7 8" id="KW-0472">Membrane</keyword>
<keyword evidence="4 8" id="KW-0133">Cell shape</keyword>
<comment type="similarity">
    <text evidence="8 9">Belongs to the MurJ/MviN family.</text>
</comment>
<evidence type="ECO:0000256" key="7">
    <source>
        <dbReference type="ARBA" id="ARBA00023136"/>
    </source>
</evidence>
<reference evidence="11" key="2">
    <citation type="journal article" date="2010" name="Stand. Genomic Sci.">
        <title>Complete genome sequence of Thermaerobacter marianensis type strain (7p75aT).</title>
        <authorList>
            <person name="Han C."/>
            <person name="Gu W."/>
            <person name="Zhang X."/>
            <person name="Lapidus A."/>
            <person name="Nolan M."/>
            <person name="Copeland A."/>
            <person name="Lucas S."/>
            <person name="Glavina Del Rio T."/>
            <person name="Tice H."/>
            <person name="Cheng J."/>
            <person name="Tapia R."/>
            <person name="Goodwin L."/>
            <person name="Pitluck S."/>
            <person name="Pagani I."/>
            <person name="Ivanova N."/>
            <person name="Mavromatis K."/>
            <person name="Mikhailova N."/>
            <person name="Pati A."/>
            <person name="Chen A."/>
            <person name="Palaniappan K."/>
            <person name="Land M."/>
            <person name="Hauser L."/>
            <person name="Chang Y."/>
            <person name="Jeffries C."/>
            <person name="Schneider S."/>
            <person name="Rohde M."/>
            <person name="Goker M."/>
            <person name="Pukall R."/>
            <person name="Woyke T."/>
            <person name="Bristow J."/>
            <person name="Eisen J."/>
            <person name="Markowitz V."/>
            <person name="Hugenholtz P."/>
            <person name="Kyrpides N."/>
            <person name="Klenk H."/>
            <person name="Detter J."/>
        </authorList>
    </citation>
    <scope>NUCLEOTIDE SEQUENCE [LARGE SCALE GENOMIC DNA]</scope>
    <source>
        <strain evidence="11">ATCC 700841 / DSM 12885 / JCM 10246 / 7p75a</strain>
    </source>
</reference>
<dbReference type="NCBIfam" id="TIGR01695">
    <property type="entry name" value="murJ_mviN"/>
    <property type="match status" value="1"/>
</dbReference>
<dbReference type="GO" id="GO:0071555">
    <property type="term" value="P:cell wall organization"/>
    <property type="evidence" value="ECO:0007669"/>
    <property type="project" value="UniProtKB-UniRule"/>
</dbReference>
<dbReference type="EMBL" id="CP002344">
    <property type="protein sequence ID" value="ADU50805.1"/>
    <property type="molecule type" value="Genomic_DNA"/>
</dbReference>
<keyword evidence="11" id="KW-1185">Reference proteome</keyword>
<feature type="transmembrane region" description="Helical" evidence="8">
    <location>
        <begin position="74"/>
        <end position="95"/>
    </location>
</feature>
<comment type="pathway">
    <text evidence="8">Cell wall biogenesis; peptidoglycan biosynthesis.</text>
</comment>
<dbReference type="UniPathway" id="UPA00219"/>
<keyword evidence="2 8" id="KW-1003">Cell membrane</keyword>
<evidence type="ECO:0000313" key="11">
    <source>
        <dbReference type="Proteomes" id="UP000008915"/>
    </source>
</evidence>